<name>A0A0F5ZNM1_STEMA</name>
<organism evidence="1 2">
    <name type="scientific">Stenotrophomonas maltophilia</name>
    <name type="common">Pseudomonas maltophilia</name>
    <name type="synonym">Xanthomonas maltophilia</name>
    <dbReference type="NCBI Taxonomy" id="40324"/>
    <lineage>
        <taxon>Bacteria</taxon>
        <taxon>Pseudomonadati</taxon>
        <taxon>Pseudomonadota</taxon>
        <taxon>Gammaproteobacteria</taxon>
        <taxon>Lysobacterales</taxon>
        <taxon>Lysobacteraceae</taxon>
        <taxon>Stenotrophomonas</taxon>
        <taxon>Stenotrophomonas maltophilia group</taxon>
    </lineage>
</organism>
<dbReference type="Proteomes" id="UP000243478">
    <property type="component" value="Unassembled WGS sequence"/>
</dbReference>
<protein>
    <submittedName>
        <fullName evidence="1">Membrane protein</fullName>
    </submittedName>
</protein>
<proteinExistence type="predicted"/>
<gene>
    <name evidence="1" type="ORF">VM57_10220</name>
</gene>
<sequence length="67" mass="7289">MAVLIPACREADLDTATGTCTAVIWIPQPALLPELPIEDAQAIGAKIALLWAVAYVFRLIRKKIEQS</sequence>
<dbReference type="RefSeq" id="WP_065184837.1">
    <property type="nucleotide sequence ID" value="NZ_JARPOH010000053.1"/>
</dbReference>
<dbReference type="PATRIC" id="fig|40324.63.peg.3780"/>
<dbReference type="AlphaFoldDB" id="A0A0F5ZNM1"/>
<evidence type="ECO:0000313" key="1">
    <source>
        <dbReference type="EMBL" id="KKD57244.1"/>
    </source>
</evidence>
<accession>A0A0F5ZNM1</accession>
<reference evidence="1 2" key="1">
    <citation type="submission" date="2015-03" db="EMBL/GenBank/DDBJ databases">
        <title>Draft genome of Stenotrophomonas maltophila isolated from urine specimen.</title>
        <authorList>
            <person name="Murugan N."/>
            <person name="Malathi J."/>
            <person name="Umashankar V."/>
            <person name="Madhavan H."/>
        </authorList>
    </citation>
    <scope>NUCLEOTIDE SEQUENCE [LARGE SCALE GENOMIC DNA]</scope>
    <source>
        <strain evidence="1 2">JMNMN1</strain>
    </source>
</reference>
<comment type="caution">
    <text evidence="1">The sequence shown here is derived from an EMBL/GenBank/DDBJ whole genome shotgun (WGS) entry which is preliminary data.</text>
</comment>
<evidence type="ECO:0000313" key="2">
    <source>
        <dbReference type="Proteomes" id="UP000243478"/>
    </source>
</evidence>
<dbReference type="EMBL" id="JZRZ01000018">
    <property type="protein sequence ID" value="KKD57244.1"/>
    <property type="molecule type" value="Genomic_DNA"/>
</dbReference>